<organism evidence="2 3">
    <name type="scientific">Rhizobium puerariae</name>
    <dbReference type="NCBI Taxonomy" id="1585791"/>
    <lineage>
        <taxon>Bacteria</taxon>
        <taxon>Pseudomonadati</taxon>
        <taxon>Pseudomonadota</taxon>
        <taxon>Alphaproteobacteria</taxon>
        <taxon>Hyphomicrobiales</taxon>
        <taxon>Rhizobiaceae</taxon>
        <taxon>Rhizobium/Agrobacterium group</taxon>
        <taxon>Rhizobium</taxon>
    </lineage>
</organism>
<dbReference type="Proteomes" id="UP001589692">
    <property type="component" value="Unassembled WGS sequence"/>
</dbReference>
<keyword evidence="3" id="KW-1185">Reference proteome</keyword>
<protein>
    <submittedName>
        <fullName evidence="2">DUF2934 domain-containing protein</fullName>
    </submittedName>
</protein>
<feature type="compositionally biased region" description="Low complexity" evidence="1">
    <location>
        <begin position="72"/>
        <end position="96"/>
    </location>
</feature>
<name>A0ABV6AH83_9HYPH</name>
<feature type="compositionally biased region" description="Low complexity" evidence="1">
    <location>
        <begin position="104"/>
        <end position="120"/>
    </location>
</feature>
<feature type="region of interest" description="Disordered" evidence="1">
    <location>
        <begin position="37"/>
        <end position="134"/>
    </location>
</feature>
<evidence type="ECO:0000313" key="3">
    <source>
        <dbReference type="Proteomes" id="UP001589692"/>
    </source>
</evidence>
<reference evidence="2 3" key="1">
    <citation type="submission" date="2024-09" db="EMBL/GenBank/DDBJ databases">
        <authorList>
            <person name="Sun Q."/>
            <person name="Mori K."/>
        </authorList>
    </citation>
    <scope>NUCLEOTIDE SEQUENCE [LARGE SCALE GENOMIC DNA]</scope>
    <source>
        <strain evidence="2 3">TBRC 4938</strain>
    </source>
</reference>
<accession>A0ABV6AH83</accession>
<dbReference type="EMBL" id="JBHMAA010000013">
    <property type="protein sequence ID" value="MFB9949464.1"/>
    <property type="molecule type" value="Genomic_DNA"/>
</dbReference>
<dbReference type="Pfam" id="PF11154">
    <property type="entry name" value="DUF2934"/>
    <property type="match status" value="1"/>
</dbReference>
<evidence type="ECO:0000256" key="1">
    <source>
        <dbReference type="SAM" id="MobiDB-lite"/>
    </source>
</evidence>
<proteinExistence type="predicted"/>
<dbReference type="RefSeq" id="WP_377260481.1">
    <property type="nucleotide sequence ID" value="NZ_JBHMAA010000013.1"/>
</dbReference>
<evidence type="ECO:0000313" key="2">
    <source>
        <dbReference type="EMBL" id="MFB9949464.1"/>
    </source>
</evidence>
<comment type="caution">
    <text evidence="2">The sequence shown here is derived from an EMBL/GenBank/DDBJ whole genome shotgun (WGS) entry which is preliminary data.</text>
</comment>
<sequence length="134" mass="14105">MSDSEEEWIRKRAYALWEEEGYPTGKDREHWERAKLEHATLGPTASKATPPSRSRKTAAAVKPPKAAKEAAPKAPKTAAKTAASKPASTKAAPAKSEPAKSEPAKTASRAPAAIPATVAPARKRSGTKKVPAGE</sequence>
<gene>
    <name evidence="2" type="ORF">ACFFP0_11430</name>
</gene>
<dbReference type="InterPro" id="IPR021327">
    <property type="entry name" value="DUF2934"/>
</dbReference>